<proteinExistence type="predicted"/>
<evidence type="ECO:0000313" key="1">
    <source>
        <dbReference type="EMBL" id="KAJ5189494.1"/>
    </source>
</evidence>
<dbReference type="AlphaFoldDB" id="A0A9W9J2M9"/>
<dbReference type="Proteomes" id="UP001150879">
    <property type="component" value="Unassembled WGS sequence"/>
</dbReference>
<dbReference type="EMBL" id="JAPQKP010000005">
    <property type="protein sequence ID" value="KAJ5189494.1"/>
    <property type="molecule type" value="Genomic_DNA"/>
</dbReference>
<reference evidence="1" key="1">
    <citation type="submission" date="2022-11" db="EMBL/GenBank/DDBJ databases">
        <authorList>
            <person name="Petersen C."/>
        </authorList>
    </citation>
    <scope>NUCLEOTIDE SEQUENCE</scope>
    <source>
        <strain evidence="1">IBT 16849</strain>
    </source>
</reference>
<keyword evidence="2" id="KW-1185">Reference proteome</keyword>
<evidence type="ECO:0000313" key="2">
    <source>
        <dbReference type="Proteomes" id="UP001150879"/>
    </source>
</evidence>
<gene>
    <name evidence="1" type="ORF">N7472_008508</name>
</gene>
<name>A0A9W9J2M9_9EURO</name>
<sequence length="121" mass="13588">MGYHNLITIVRKAKPSDIRRRDSSRSQRQATLAAFHQTYPGDWDSSKEVWYIFIGSCKTAGWIMNSVPGTNIHFLVIYQANPEVGGFWTVWEALTDGWVFKARSTISAPKAILTAGKHSST</sequence>
<protein>
    <submittedName>
        <fullName evidence="1">Uncharacterized protein</fullName>
    </submittedName>
</protein>
<reference evidence="1" key="2">
    <citation type="journal article" date="2023" name="IMA Fungus">
        <title>Comparative genomic study of the Penicillium genus elucidates a diverse pangenome and 15 lateral gene transfer events.</title>
        <authorList>
            <person name="Petersen C."/>
            <person name="Sorensen T."/>
            <person name="Nielsen M.R."/>
            <person name="Sondergaard T.E."/>
            <person name="Sorensen J.L."/>
            <person name="Fitzpatrick D.A."/>
            <person name="Frisvad J.C."/>
            <person name="Nielsen K.L."/>
        </authorList>
    </citation>
    <scope>NUCLEOTIDE SEQUENCE</scope>
    <source>
        <strain evidence="1">IBT 16849</strain>
    </source>
</reference>
<comment type="caution">
    <text evidence="1">The sequence shown here is derived from an EMBL/GenBank/DDBJ whole genome shotgun (WGS) entry which is preliminary data.</text>
</comment>
<accession>A0A9W9J2M9</accession>
<organism evidence="1 2">
    <name type="scientific">Penicillium cf. griseofulvum</name>
    <dbReference type="NCBI Taxonomy" id="2972120"/>
    <lineage>
        <taxon>Eukaryota</taxon>
        <taxon>Fungi</taxon>
        <taxon>Dikarya</taxon>
        <taxon>Ascomycota</taxon>
        <taxon>Pezizomycotina</taxon>
        <taxon>Eurotiomycetes</taxon>
        <taxon>Eurotiomycetidae</taxon>
        <taxon>Eurotiales</taxon>
        <taxon>Aspergillaceae</taxon>
        <taxon>Penicillium</taxon>
    </lineage>
</organism>